<gene>
    <name evidence="2" type="primary">BnaC07g00010D</name>
    <name evidence="2" type="ORF">GSBRNA2T00069710001</name>
</gene>
<reference evidence="2 3" key="1">
    <citation type="journal article" date="2014" name="Science">
        <title>Plant genetics. Early allopolyploid evolution in the post-Neolithic Brassica napus oilseed genome.</title>
        <authorList>
            <person name="Chalhoub B."/>
            <person name="Denoeud F."/>
            <person name="Liu S."/>
            <person name="Parkin I.A."/>
            <person name="Tang H."/>
            <person name="Wang X."/>
            <person name="Chiquet J."/>
            <person name="Belcram H."/>
            <person name="Tong C."/>
            <person name="Samans B."/>
            <person name="Correa M."/>
            <person name="Da Silva C."/>
            <person name="Just J."/>
            <person name="Falentin C."/>
            <person name="Koh C.S."/>
            <person name="Le Clainche I."/>
            <person name="Bernard M."/>
            <person name="Bento P."/>
            <person name="Noel B."/>
            <person name="Labadie K."/>
            <person name="Alberti A."/>
            <person name="Charles M."/>
            <person name="Arnaud D."/>
            <person name="Guo H."/>
            <person name="Daviaud C."/>
            <person name="Alamery S."/>
            <person name="Jabbari K."/>
            <person name="Zhao M."/>
            <person name="Edger P.P."/>
            <person name="Chelaifa H."/>
            <person name="Tack D."/>
            <person name="Lassalle G."/>
            <person name="Mestiri I."/>
            <person name="Schnel N."/>
            <person name="Le Paslier M.C."/>
            <person name="Fan G."/>
            <person name="Renault V."/>
            <person name="Bayer P.E."/>
            <person name="Golicz A.A."/>
            <person name="Manoli S."/>
            <person name="Lee T.H."/>
            <person name="Thi V.H."/>
            <person name="Chalabi S."/>
            <person name="Hu Q."/>
            <person name="Fan C."/>
            <person name="Tollenaere R."/>
            <person name="Lu Y."/>
            <person name="Battail C."/>
            <person name="Shen J."/>
            <person name="Sidebottom C.H."/>
            <person name="Wang X."/>
            <person name="Canaguier A."/>
            <person name="Chauveau A."/>
            <person name="Berard A."/>
            <person name="Deniot G."/>
            <person name="Guan M."/>
            <person name="Liu Z."/>
            <person name="Sun F."/>
            <person name="Lim Y.P."/>
            <person name="Lyons E."/>
            <person name="Town C.D."/>
            <person name="Bancroft I."/>
            <person name="Wang X."/>
            <person name="Meng J."/>
            <person name="Ma J."/>
            <person name="Pires J.C."/>
            <person name="King G.J."/>
            <person name="Brunel D."/>
            <person name="Delourme R."/>
            <person name="Renard M."/>
            <person name="Aury J.M."/>
            <person name="Adams K.L."/>
            <person name="Batley J."/>
            <person name="Snowdon R.J."/>
            <person name="Tost J."/>
            <person name="Edwards D."/>
            <person name="Zhou Y."/>
            <person name="Hua W."/>
            <person name="Sharpe A.G."/>
            <person name="Paterson A.H."/>
            <person name="Guan C."/>
            <person name="Wincker P."/>
        </authorList>
    </citation>
    <scope>NUCLEOTIDE SEQUENCE [LARGE SCALE GENOMIC DNA]</scope>
    <source>
        <strain evidence="3">cv. Darmor-bzh</strain>
    </source>
</reference>
<dbReference type="EMBL" id="LK032471">
    <property type="protein sequence ID" value="CDY40471.1"/>
    <property type="molecule type" value="Genomic_DNA"/>
</dbReference>
<dbReference type="AlphaFoldDB" id="A0A078HRY1"/>
<dbReference type="Gramene" id="CDY40471">
    <property type="protein sequence ID" value="CDY40471"/>
    <property type="gene ID" value="GSBRNA2T00069710001"/>
</dbReference>
<accession>A0A078HRY1</accession>
<protein>
    <submittedName>
        <fullName evidence="2">BnaC07g00010D protein</fullName>
    </submittedName>
</protein>
<feature type="compositionally biased region" description="Polar residues" evidence="1">
    <location>
        <begin position="46"/>
        <end position="61"/>
    </location>
</feature>
<dbReference type="Proteomes" id="UP000028999">
    <property type="component" value="Unassembled WGS sequence"/>
</dbReference>
<evidence type="ECO:0000313" key="3">
    <source>
        <dbReference type="Proteomes" id="UP000028999"/>
    </source>
</evidence>
<sequence length="94" mass="10337">MKNVRRKTITSFISAPKTLLSPSSLKISIRRRNRLRSMRKIHLSPPGSSRLSQPGHSNRTRSSLAPPSPSPIISLNSNNPGTRFILNEFDGCGG</sequence>
<dbReference type="OMA" id="EFDGCGG"/>
<keyword evidence="3" id="KW-1185">Reference proteome</keyword>
<evidence type="ECO:0000313" key="2">
    <source>
        <dbReference type="EMBL" id="CDY40471.1"/>
    </source>
</evidence>
<evidence type="ECO:0000256" key="1">
    <source>
        <dbReference type="SAM" id="MobiDB-lite"/>
    </source>
</evidence>
<feature type="region of interest" description="Disordered" evidence="1">
    <location>
        <begin position="37"/>
        <end position="77"/>
    </location>
</feature>
<organism evidence="2 3">
    <name type="scientific">Brassica napus</name>
    <name type="common">Rape</name>
    <dbReference type="NCBI Taxonomy" id="3708"/>
    <lineage>
        <taxon>Eukaryota</taxon>
        <taxon>Viridiplantae</taxon>
        <taxon>Streptophyta</taxon>
        <taxon>Embryophyta</taxon>
        <taxon>Tracheophyta</taxon>
        <taxon>Spermatophyta</taxon>
        <taxon>Magnoliopsida</taxon>
        <taxon>eudicotyledons</taxon>
        <taxon>Gunneridae</taxon>
        <taxon>Pentapetalae</taxon>
        <taxon>rosids</taxon>
        <taxon>malvids</taxon>
        <taxon>Brassicales</taxon>
        <taxon>Brassicaceae</taxon>
        <taxon>Brassiceae</taxon>
        <taxon>Brassica</taxon>
    </lineage>
</organism>
<proteinExistence type="predicted"/>
<name>A0A078HRY1_BRANA</name>
<dbReference type="PaxDb" id="3708-A0A078HRY1"/>